<dbReference type="SMART" id="SM00825">
    <property type="entry name" value="PKS_KS"/>
    <property type="match status" value="1"/>
</dbReference>
<dbReference type="SUPFAM" id="SSF53901">
    <property type="entry name" value="Thiolase-like"/>
    <property type="match status" value="1"/>
</dbReference>
<feature type="active site" description="Proton donor; for dehydratase activity" evidence="7">
    <location>
        <position position="1566"/>
    </location>
</feature>
<evidence type="ECO:0000256" key="2">
    <source>
        <dbReference type="ARBA" id="ARBA00022553"/>
    </source>
</evidence>
<feature type="region of interest" description="N-terminal hotdog fold" evidence="7">
    <location>
        <begin position="1375"/>
        <end position="1493"/>
    </location>
</feature>
<evidence type="ECO:0000256" key="1">
    <source>
        <dbReference type="ARBA" id="ARBA00022450"/>
    </source>
</evidence>
<dbReference type="SUPFAM" id="SSF47336">
    <property type="entry name" value="ACP-like"/>
    <property type="match status" value="1"/>
</dbReference>
<dbReference type="SMART" id="SM00822">
    <property type="entry name" value="PKS_KR"/>
    <property type="match status" value="1"/>
</dbReference>
<dbReference type="InterPro" id="IPR009081">
    <property type="entry name" value="PP-bd_ACP"/>
</dbReference>
<evidence type="ECO:0000313" key="13">
    <source>
        <dbReference type="Proteomes" id="UP000199423"/>
    </source>
</evidence>
<dbReference type="Pfam" id="PF00109">
    <property type="entry name" value="ketoacyl-synt"/>
    <property type="match status" value="1"/>
</dbReference>
<feature type="active site" description="Proton acceptor; for dehydratase activity" evidence="7">
    <location>
        <position position="1406"/>
    </location>
</feature>
<evidence type="ECO:0000259" key="9">
    <source>
        <dbReference type="PROSITE" id="PS50075"/>
    </source>
</evidence>
<dbReference type="Pfam" id="PF22621">
    <property type="entry name" value="CurL-like_PKS_C"/>
    <property type="match status" value="1"/>
</dbReference>
<dbReference type="SUPFAM" id="SSF53474">
    <property type="entry name" value="alpha/beta-Hydrolases"/>
    <property type="match status" value="1"/>
</dbReference>
<keyword evidence="6" id="KW-0511">Multifunctional enzyme</keyword>
<keyword evidence="3 12" id="KW-0808">Transferase</keyword>
<accession>A0A1I7NFJ2</accession>
<dbReference type="InterPro" id="IPR014043">
    <property type="entry name" value="Acyl_transferase_dom"/>
</dbReference>
<dbReference type="CDD" id="cd00833">
    <property type="entry name" value="PKS"/>
    <property type="match status" value="1"/>
</dbReference>
<dbReference type="EMBL" id="FPCH01000002">
    <property type="protein sequence ID" value="SFV33373.1"/>
    <property type="molecule type" value="Genomic_DNA"/>
</dbReference>
<dbReference type="SMART" id="SM00826">
    <property type="entry name" value="PKS_DH"/>
    <property type="match status" value="1"/>
</dbReference>
<dbReference type="Proteomes" id="UP000199423">
    <property type="component" value="Unassembled WGS sequence"/>
</dbReference>
<dbReference type="PANTHER" id="PTHR43775:SF51">
    <property type="entry name" value="INACTIVE PHENOLPHTHIOCEROL SYNTHESIS POLYKETIDE SYNTHASE TYPE I PKS1-RELATED"/>
    <property type="match status" value="1"/>
</dbReference>
<feature type="domain" description="Carrier" evidence="9">
    <location>
        <begin position="1742"/>
        <end position="1817"/>
    </location>
</feature>
<dbReference type="InterPro" id="IPR049490">
    <property type="entry name" value="C883_1060-like_KR_N"/>
</dbReference>
<dbReference type="SUPFAM" id="SSF51735">
    <property type="entry name" value="NAD(P)-binding Rossmann-fold domains"/>
    <property type="match status" value="2"/>
</dbReference>
<dbReference type="Pfam" id="PF00975">
    <property type="entry name" value="Thioesterase"/>
    <property type="match status" value="1"/>
</dbReference>
<dbReference type="InterPro" id="IPR014030">
    <property type="entry name" value="Ketoacyl_synth_N"/>
</dbReference>
<dbReference type="Gene3D" id="3.40.47.10">
    <property type="match status" value="1"/>
</dbReference>
<dbReference type="GO" id="GO:0044550">
    <property type="term" value="P:secondary metabolite biosynthetic process"/>
    <property type="evidence" value="ECO:0007669"/>
    <property type="project" value="UniProtKB-ARBA"/>
</dbReference>
<feature type="region of interest" description="C-terminal hotdog fold" evidence="7">
    <location>
        <begin position="1507"/>
        <end position="1649"/>
    </location>
</feature>
<protein>
    <submittedName>
        <fullName evidence="12">Acyl transferase domain-containing protein</fullName>
    </submittedName>
</protein>
<organism evidence="12 13">
    <name type="scientific">Hyphomicrobium facile</name>
    <dbReference type="NCBI Taxonomy" id="51670"/>
    <lineage>
        <taxon>Bacteria</taxon>
        <taxon>Pseudomonadati</taxon>
        <taxon>Pseudomonadota</taxon>
        <taxon>Alphaproteobacteria</taxon>
        <taxon>Hyphomicrobiales</taxon>
        <taxon>Hyphomicrobiaceae</taxon>
        <taxon>Hyphomicrobium</taxon>
    </lineage>
</organism>
<dbReference type="InterPro" id="IPR036736">
    <property type="entry name" value="ACP-like_sf"/>
</dbReference>
<dbReference type="InterPro" id="IPR057326">
    <property type="entry name" value="KR_dom"/>
</dbReference>
<dbReference type="InterPro" id="IPR001031">
    <property type="entry name" value="Thioesterase"/>
</dbReference>
<dbReference type="Pfam" id="PF00550">
    <property type="entry name" value="PP-binding"/>
    <property type="match status" value="1"/>
</dbReference>
<feature type="domain" description="Ketosynthase family 3 (KS3)" evidence="10">
    <location>
        <begin position="11"/>
        <end position="438"/>
    </location>
</feature>
<evidence type="ECO:0000256" key="5">
    <source>
        <dbReference type="ARBA" id="ARBA00023098"/>
    </source>
</evidence>
<reference evidence="13" key="1">
    <citation type="submission" date="2016-10" db="EMBL/GenBank/DDBJ databases">
        <authorList>
            <person name="Varghese N."/>
            <person name="Submissions S."/>
        </authorList>
    </citation>
    <scope>NUCLEOTIDE SEQUENCE [LARGE SCALE GENOMIC DNA]</scope>
    <source>
        <strain evidence="13">DSM 1565</strain>
    </source>
</reference>
<evidence type="ECO:0000259" key="11">
    <source>
        <dbReference type="PROSITE" id="PS52019"/>
    </source>
</evidence>
<feature type="region of interest" description="Disordered" evidence="8">
    <location>
        <begin position="1819"/>
        <end position="1857"/>
    </location>
</feature>
<dbReference type="InterPro" id="IPR013968">
    <property type="entry name" value="PKS_KR"/>
</dbReference>
<dbReference type="InterPro" id="IPR029058">
    <property type="entry name" value="AB_hydrolase_fold"/>
</dbReference>
<dbReference type="PROSITE" id="PS52019">
    <property type="entry name" value="PKS_MFAS_DH"/>
    <property type="match status" value="1"/>
</dbReference>
<name>A0A1I7NFJ2_9HYPH</name>
<dbReference type="InterPro" id="IPR016036">
    <property type="entry name" value="Malonyl_transacylase_ACP-bd"/>
</dbReference>
<dbReference type="SMART" id="SM00824">
    <property type="entry name" value="PKS_TE"/>
    <property type="match status" value="1"/>
</dbReference>
<gene>
    <name evidence="12" type="ORF">SAMN04488557_1952</name>
</gene>
<dbReference type="FunFam" id="1.10.1200.10:FF:000016">
    <property type="entry name" value="Non-ribosomal peptide synthase"/>
    <property type="match status" value="1"/>
</dbReference>
<dbReference type="InterPro" id="IPR050091">
    <property type="entry name" value="PKS_NRPS_Biosynth_Enz"/>
</dbReference>
<dbReference type="InterPro" id="IPR016039">
    <property type="entry name" value="Thiolase-like"/>
</dbReference>
<dbReference type="InterPro" id="IPR014031">
    <property type="entry name" value="Ketoacyl_synth_C"/>
</dbReference>
<proteinExistence type="predicted"/>
<dbReference type="Gene3D" id="3.40.366.10">
    <property type="entry name" value="Malonyl-Coenzyme A Acyl Carrier Protein, domain 2"/>
    <property type="match status" value="1"/>
</dbReference>
<evidence type="ECO:0000313" key="12">
    <source>
        <dbReference type="EMBL" id="SFV33373.1"/>
    </source>
</evidence>
<dbReference type="Pfam" id="PF21394">
    <property type="entry name" value="Beta-ketacyl_N"/>
    <property type="match status" value="1"/>
</dbReference>
<dbReference type="Pfam" id="PF08659">
    <property type="entry name" value="KR"/>
    <property type="match status" value="1"/>
</dbReference>
<dbReference type="GO" id="GO:0004315">
    <property type="term" value="F:3-oxoacyl-[acyl-carrier-protein] synthase activity"/>
    <property type="evidence" value="ECO:0007669"/>
    <property type="project" value="InterPro"/>
</dbReference>
<dbReference type="RefSeq" id="WP_092867449.1">
    <property type="nucleotide sequence ID" value="NZ_FPCH01000002.1"/>
</dbReference>
<dbReference type="InterPro" id="IPR049552">
    <property type="entry name" value="PKS_DH_N"/>
</dbReference>
<dbReference type="Pfam" id="PF14765">
    <property type="entry name" value="PS-DH"/>
    <property type="match status" value="1"/>
</dbReference>
<keyword evidence="13" id="KW-1185">Reference proteome</keyword>
<dbReference type="InterPro" id="IPR049900">
    <property type="entry name" value="PKS_mFAS_DH"/>
</dbReference>
<dbReference type="Gene3D" id="3.30.70.250">
    <property type="entry name" value="Malonyl-CoA ACP transacylase, ACP-binding"/>
    <property type="match status" value="1"/>
</dbReference>
<evidence type="ECO:0000256" key="8">
    <source>
        <dbReference type="SAM" id="MobiDB-lite"/>
    </source>
</evidence>
<dbReference type="Gene3D" id="1.10.1200.10">
    <property type="entry name" value="ACP-like"/>
    <property type="match status" value="1"/>
</dbReference>
<dbReference type="Pfam" id="PF02801">
    <property type="entry name" value="Ketoacyl-synt_C"/>
    <property type="match status" value="1"/>
</dbReference>
<dbReference type="Gene3D" id="3.30.70.3290">
    <property type="match status" value="1"/>
</dbReference>
<dbReference type="FunFam" id="3.40.47.10:FF:000042">
    <property type="entry name" value="Polyketide synthase Pks13"/>
    <property type="match status" value="1"/>
</dbReference>
<dbReference type="InterPro" id="IPR042104">
    <property type="entry name" value="PKS_dehydratase_sf"/>
</dbReference>
<keyword evidence="5" id="KW-0443">Lipid metabolism</keyword>
<dbReference type="InterPro" id="IPR001227">
    <property type="entry name" value="Ac_transferase_dom_sf"/>
</dbReference>
<dbReference type="InterPro" id="IPR020841">
    <property type="entry name" value="PKS_Beta-ketoAc_synthase_dom"/>
</dbReference>
<dbReference type="STRING" id="51670.SAMN04488557_1952"/>
<dbReference type="SMART" id="SM00827">
    <property type="entry name" value="PKS_AT"/>
    <property type="match status" value="1"/>
</dbReference>
<dbReference type="Gene3D" id="3.40.50.720">
    <property type="entry name" value="NAD(P)-binding Rossmann-like Domain"/>
    <property type="match status" value="1"/>
</dbReference>
<keyword evidence="4" id="KW-0276">Fatty acid metabolism</keyword>
<dbReference type="InterPro" id="IPR020802">
    <property type="entry name" value="TesA-like"/>
</dbReference>
<dbReference type="InterPro" id="IPR018201">
    <property type="entry name" value="Ketoacyl_synth_AS"/>
</dbReference>
<dbReference type="InterPro" id="IPR049551">
    <property type="entry name" value="PKS_DH_C"/>
</dbReference>
<dbReference type="CDD" id="cd08953">
    <property type="entry name" value="KR_2_SDR_x"/>
    <property type="match status" value="1"/>
</dbReference>
<dbReference type="InterPro" id="IPR020807">
    <property type="entry name" value="PKS_DH"/>
</dbReference>
<dbReference type="SMART" id="SM00823">
    <property type="entry name" value="PKS_PP"/>
    <property type="match status" value="1"/>
</dbReference>
<dbReference type="SUPFAM" id="SSF55048">
    <property type="entry name" value="Probable ACP-binding domain of malonyl-CoA ACP transacylase"/>
    <property type="match status" value="1"/>
</dbReference>
<dbReference type="PANTHER" id="PTHR43775">
    <property type="entry name" value="FATTY ACID SYNTHASE"/>
    <property type="match status" value="1"/>
</dbReference>
<dbReference type="GO" id="GO:0004312">
    <property type="term" value="F:fatty acid synthase activity"/>
    <property type="evidence" value="ECO:0007669"/>
    <property type="project" value="TreeGrafter"/>
</dbReference>
<dbReference type="OrthoDB" id="9778690at2"/>
<dbReference type="GO" id="GO:0031177">
    <property type="term" value="F:phosphopantetheine binding"/>
    <property type="evidence" value="ECO:0007669"/>
    <property type="project" value="InterPro"/>
</dbReference>
<dbReference type="PROSITE" id="PS50075">
    <property type="entry name" value="CARRIER"/>
    <property type="match status" value="1"/>
</dbReference>
<dbReference type="Pfam" id="PF00698">
    <property type="entry name" value="Acyl_transf_1"/>
    <property type="match status" value="1"/>
</dbReference>
<dbReference type="PROSITE" id="PS52004">
    <property type="entry name" value="KS3_2"/>
    <property type="match status" value="1"/>
</dbReference>
<dbReference type="Pfam" id="PF21089">
    <property type="entry name" value="PKS_DH_N"/>
    <property type="match status" value="1"/>
</dbReference>
<dbReference type="Gene3D" id="3.10.129.110">
    <property type="entry name" value="Polyketide synthase dehydratase"/>
    <property type="match status" value="1"/>
</dbReference>
<evidence type="ECO:0000259" key="10">
    <source>
        <dbReference type="PROSITE" id="PS52004"/>
    </source>
</evidence>
<evidence type="ECO:0000256" key="7">
    <source>
        <dbReference type="PROSITE-ProRule" id="PRU01363"/>
    </source>
</evidence>
<sequence length="2151" mass="232712">MTQGDRTISEDSAIAIIGLSGRFPGASNVAAFWKNLREGRESIRVFTEEELLASGASLEVVRDPAYVKACGYLDGIDQFDAAFFGLSPRDAAVFDPQHRFFLECSWEAFEDAGYVGEKIDGRVGIFAASGASEYFTYNLVTNQEVLETIGAWLLRHTGNDSNFLATRVSYELNLSGPSMNVQTACSSSLVAVHVACQSLLNGECDVALAGASTIYPEQTGYLYRPGEILSPDGHCRPFDADASGTVMASAAGCVVLKRLADAVRDGDCIRAVIRASAINNDGSDKVGYLAPSVSGQARVISEALDLAGIDPSDVSYIEAHGTGTLIGDPIEVAALVEAFGPEVPKQSCAIGSVKSNVGHAGEASGICGLIKVICALEHRELPASLHYQRPNPQADLSNTPFFVNAGLQPWDVRSGKRRIAGITSLGAGGTNAHLILEEAPPRRPAIGRENESQLLVLSARSNKALDAASKNLADHLRTDPHQRLDDVAFTLINGRETFEHRRAFVATSAASAAALLDENDVRRVFTSKAAREPHSTAFLFPGGGAQYCGMGAELYEKFPEYRKAIDECLAVVQPELGVDLRSLMFAPPSWAEISNLRLAAPSLALPALFATEYALAKLLASWGVTPAALIGHSAGEYAAACIAGVLSMRDAISLVAMRGRLFEKLPRGAMLSIPLPEAEARAFLCDELSIAAVNGPALCVASGPVRAIANLEQKLSAAEVEYTRVHIDVAAHSAMLAPILPEFERYCRKIAFQKPRIPFVSNLTGTWITDDEATDPTYWVRHLRSTVRFDEGAATLLQTRGIALIEVGPGRTLSSLCRQQPVKAAVVANTLRHPQESVSDVGFLLEAVGKVWAAGGDIDLSRLDRGSRSRVPLPTYPFERQRYWIEKGHAPSAQPTLKRRSDLTTWFSAPSFHRSVQPNPLSTEELGKPWLIFTDGSSLASALVTRLRRSGATVATVEPAPRFAVRGDLTFGIDPSNAEDYARLKVELRQENASPAHVVHLWALAQRPWRLFSSPPDADLAAWDRDIVRYYDSLFHLSQAFALGGDSFRLTAIGTAIEALEGEHEVHPEKATLAGVCRVLPRETPEASCSVVDVVVPQAGSDAEAQLADRLLAEVQGDNRSPLVVLRKNGRWVQRFEQLPLDPAPTPRAWLRERGVYLITGGLGGIGLEVMEHLARHGKARLISVGRSALPEESAWDSWLTDHGEDDDTSRKIRGVRKLRAMGAEVMLAAADVTDRKAMAGVISEARQRFGRINGVFHSAGLLQDQLIALRPPIARSPVLDVKAKGALVLQSLFGESELDFLVLFSSVSSVLGLPGQVDYTAANAFLDALAKARSARGCRTRTISIDWNAWKVGMLATLVREPQQHGAKAIARTGPPLGDCLSDDAEQSRFRSVLSRKTHWLLGDHVVKGGQSVMPGTGYLELARAALAHRSEDRPIEIRDLTFLQPFTVGVDETRTLNVTLSRDGDHTFTAFGDSKEQPFATAHVAYFDAPATPQESVAAIRQRCPRSAEVPNGRLVQHFMDFGPRWANIQSIQFGENEALIHIALPDAYTSDLSETALHPGMLDMATGAAQMLIPGFNALEEFYVPFSYGRVLVRQGLTSKLYSHVRLRSADGKSAIFDATLLDEHGNVLVSVERYIMRRAQSFATTGVAASDAAASTKPRAAESAAEGYLREGMTPSEGLEALDRILANDISPQVIASTLDVELWLSRLNTGAHRVSAAQTTTAQPAADGARIDADIVAPRDTVERELAAMWKEMLGVPHISITDDFFELGGQSLIAVRLLNRICKHYAVELPLSVLFQAPTIAATAELLRGPFKPDEAEASSQPAFEDVPPATDSATSIKPLEAPAGGGARTQPAPKRFQYLVSIAKGGNRPGLFCVHGAGGNVLNFRDISRALHKEQPFFGLQARGIDGTNPPHASIPEMAAAYLEEIRAQQPHGPYLLAGYSGGGVVAFEMARQLTDLGEDVPLVVFFDTYHPQMPLQTVGFARKVSRLRNEGLGYLSEIVSVRLEWLREARERWQISRCLRQNKIVPLHLRNRHLTDNFGQAASKYHPQPWAGRAILFRAATANYVFSGGGLCYGWDKVIMGGVETVVIPGNHDTLMLGANSQELMGHLNKALESALVQPGDQQSAVAIFGFGSKAELSDVRAI</sequence>
<dbReference type="InterPro" id="IPR020806">
    <property type="entry name" value="PKS_PP-bd"/>
</dbReference>
<keyword evidence="1" id="KW-0596">Phosphopantetheine</keyword>
<keyword evidence="2" id="KW-0597">Phosphoprotein</keyword>
<dbReference type="InterPro" id="IPR016035">
    <property type="entry name" value="Acyl_Trfase/lysoPLipase"/>
</dbReference>
<evidence type="ECO:0000256" key="3">
    <source>
        <dbReference type="ARBA" id="ARBA00022679"/>
    </source>
</evidence>
<evidence type="ECO:0000256" key="6">
    <source>
        <dbReference type="ARBA" id="ARBA00023268"/>
    </source>
</evidence>
<evidence type="ECO:0000256" key="4">
    <source>
        <dbReference type="ARBA" id="ARBA00022832"/>
    </source>
</evidence>
<dbReference type="PROSITE" id="PS00606">
    <property type="entry name" value="KS3_1"/>
    <property type="match status" value="1"/>
</dbReference>
<dbReference type="Gene3D" id="3.40.50.1820">
    <property type="entry name" value="alpha/beta hydrolase"/>
    <property type="match status" value="1"/>
</dbReference>
<dbReference type="SUPFAM" id="SSF52151">
    <property type="entry name" value="FabD/lysophospholipase-like"/>
    <property type="match status" value="1"/>
</dbReference>
<dbReference type="InterPro" id="IPR036291">
    <property type="entry name" value="NAD(P)-bd_dom_sf"/>
</dbReference>
<feature type="domain" description="PKS/mFAS DH" evidence="11">
    <location>
        <begin position="1375"/>
        <end position="1649"/>
    </location>
</feature>
<dbReference type="GO" id="GO:0006633">
    <property type="term" value="P:fatty acid biosynthetic process"/>
    <property type="evidence" value="ECO:0007669"/>
    <property type="project" value="InterPro"/>
</dbReference>